<feature type="transmembrane region" description="Helical" evidence="1">
    <location>
        <begin position="64"/>
        <end position="88"/>
    </location>
</feature>
<evidence type="ECO:0000256" key="1">
    <source>
        <dbReference type="SAM" id="Phobius"/>
    </source>
</evidence>
<dbReference type="Proteomes" id="UP001319867">
    <property type="component" value="Chromosome"/>
</dbReference>
<gene>
    <name evidence="2" type="ORF">GENT5_10220</name>
</gene>
<reference evidence="2 3" key="1">
    <citation type="journal article" date="2022" name="Int. J. Syst. Evol. Microbiol.">
        <title>Flavobacterium ammonificans sp. nov. and Flavobacterium ammoniigenes sp. nov., ammonifying bacteria isolated from surface river water.</title>
        <authorList>
            <person name="Watanabe K."/>
            <person name="Kitamura T."/>
            <person name="Ogata Y."/>
            <person name="Shindo C."/>
            <person name="Suda W."/>
        </authorList>
    </citation>
    <scope>NUCLEOTIDE SEQUENCE [LARGE SCALE GENOMIC DNA]</scope>
    <source>
        <strain evidence="2 3">GENT5</strain>
    </source>
</reference>
<reference evidence="2 3" key="2">
    <citation type="journal article" date="2022" name="Microorganisms">
        <title>Complete Genome Sequences of Two Flavobacterium ammonificans Strains and a Flavobacterium ammoniigenes Strain of Ammonifying Bacterioplankton Isolated from Surface River Water.</title>
        <authorList>
            <person name="Suda W."/>
            <person name="Ogata Y."/>
            <person name="Shindo C."/>
            <person name="Watanabe K."/>
        </authorList>
    </citation>
    <scope>NUCLEOTIDE SEQUENCE [LARGE SCALE GENOMIC DNA]</scope>
    <source>
        <strain evidence="2 3">GENT5</strain>
    </source>
</reference>
<name>A0ABM7V588_9FLAO</name>
<keyword evidence="1" id="KW-1133">Transmembrane helix</keyword>
<sequence length="146" mass="16996">MNKISNTNIELAERLVNGLFIVQEMNPSDYVLGIRYANPYDYYLAGNVSNSLVMVSDKGMFVSSFWLVIIRFGIIGLIIYLNIFFKIINNYRDILPFILCIFVQLFSNADMIGSGFLFQFIFILSYIEYQRDDSKRKNIIKINNVE</sequence>
<accession>A0ABM7V588</accession>
<dbReference type="EMBL" id="AP025184">
    <property type="protein sequence ID" value="BDB54717.1"/>
    <property type="molecule type" value="Genomic_DNA"/>
</dbReference>
<keyword evidence="1" id="KW-0812">Transmembrane</keyword>
<organism evidence="2 3">
    <name type="scientific">Flavobacterium ammoniigenes</name>
    <dbReference type="NCBI Taxonomy" id="1751095"/>
    <lineage>
        <taxon>Bacteria</taxon>
        <taxon>Pseudomonadati</taxon>
        <taxon>Bacteroidota</taxon>
        <taxon>Flavobacteriia</taxon>
        <taxon>Flavobacteriales</taxon>
        <taxon>Flavobacteriaceae</taxon>
        <taxon>Flavobacterium</taxon>
    </lineage>
</organism>
<evidence type="ECO:0000313" key="3">
    <source>
        <dbReference type="Proteomes" id="UP001319867"/>
    </source>
</evidence>
<keyword evidence="1" id="KW-0472">Membrane</keyword>
<proteinExistence type="predicted"/>
<evidence type="ECO:0000313" key="2">
    <source>
        <dbReference type="EMBL" id="BDB54717.1"/>
    </source>
</evidence>
<protein>
    <submittedName>
        <fullName evidence="2">Uncharacterized protein</fullName>
    </submittedName>
</protein>
<feature type="transmembrane region" description="Helical" evidence="1">
    <location>
        <begin position="94"/>
        <end position="127"/>
    </location>
</feature>
<keyword evidence="3" id="KW-1185">Reference proteome</keyword>